<dbReference type="STRING" id="345632.GPICK_01525"/>
<dbReference type="OrthoDB" id="5394488at2"/>
<dbReference type="EMBL" id="CP009788">
    <property type="protein sequence ID" value="AJE02231.1"/>
    <property type="molecule type" value="Genomic_DNA"/>
</dbReference>
<organism evidence="2 3">
    <name type="scientific">Geobacter pickeringii</name>
    <dbReference type="NCBI Taxonomy" id="345632"/>
    <lineage>
        <taxon>Bacteria</taxon>
        <taxon>Pseudomonadati</taxon>
        <taxon>Thermodesulfobacteriota</taxon>
        <taxon>Desulfuromonadia</taxon>
        <taxon>Geobacterales</taxon>
        <taxon>Geobacteraceae</taxon>
        <taxon>Geobacter</taxon>
    </lineage>
</organism>
<gene>
    <name evidence="2" type="ORF">GPICK_01525</name>
</gene>
<proteinExistence type="predicted"/>
<keyword evidence="1" id="KW-0472">Membrane</keyword>
<sequence>MNKKIHNMAVFIEFLVGSGLAIFFHWVLRHEEIAYVTFAVGLLLSLATWLLREDVENARDTLIEQYREAHEIPAALARICDPECHARATELMASTRRTLLMLEKGYIPLDDTEFYLEGAKLSDAATHSIKAVDPMTPGWGTRGTLLNFYQANLRALEREVAITRIFVINRDDLADPEVQKVLLAQHGDRVTVRVAFRDELPAASDINGRDTTGSFNFAIYDDQVVTDVFTQPGKYYGRKTTHHGEVERYQRLYELIEHSAHPLEPGEESLTIASEVYAINS</sequence>
<reference evidence="2 3" key="1">
    <citation type="journal article" date="2015" name="Genome Announc.">
        <title>Complete Genome of Geobacter pickeringii G13T, a Metal-Reducing Isolate from Sedimentary Kaolin Deposits.</title>
        <authorList>
            <person name="Badalamenti J.P."/>
            <person name="Bond D.R."/>
        </authorList>
    </citation>
    <scope>NUCLEOTIDE SEQUENCE [LARGE SCALE GENOMIC DNA]</scope>
    <source>
        <strain evidence="2 3">G13</strain>
    </source>
</reference>
<dbReference type="RefSeq" id="WP_039739929.1">
    <property type="nucleotide sequence ID" value="NZ_CP009788.1"/>
</dbReference>
<dbReference type="Proteomes" id="UP000057609">
    <property type="component" value="Chromosome"/>
</dbReference>
<name>A0A0B5BDT1_9BACT</name>
<protein>
    <submittedName>
        <fullName evidence="2">Uncharacterized protein</fullName>
    </submittedName>
</protein>
<evidence type="ECO:0000313" key="2">
    <source>
        <dbReference type="EMBL" id="AJE02231.1"/>
    </source>
</evidence>
<keyword evidence="3" id="KW-1185">Reference proteome</keyword>
<accession>A0A0B5BDT1</accession>
<feature type="transmembrane region" description="Helical" evidence="1">
    <location>
        <begin position="33"/>
        <end position="51"/>
    </location>
</feature>
<dbReference type="AlphaFoldDB" id="A0A0B5BDT1"/>
<evidence type="ECO:0000256" key="1">
    <source>
        <dbReference type="SAM" id="Phobius"/>
    </source>
</evidence>
<keyword evidence="1" id="KW-1133">Transmembrane helix</keyword>
<feature type="transmembrane region" description="Helical" evidence="1">
    <location>
        <begin position="7"/>
        <end position="27"/>
    </location>
</feature>
<evidence type="ECO:0000313" key="3">
    <source>
        <dbReference type="Proteomes" id="UP000057609"/>
    </source>
</evidence>
<dbReference type="KEGG" id="gpi:GPICK_01525"/>
<dbReference type="HOGENOM" id="CLU_989592_0_0_7"/>
<keyword evidence="1" id="KW-0812">Transmembrane</keyword>